<dbReference type="PANTHER" id="PTHR13832">
    <property type="entry name" value="PROTEIN PHOSPHATASE 2C"/>
    <property type="match status" value="1"/>
</dbReference>
<dbReference type="InterPro" id="IPR015655">
    <property type="entry name" value="PP2C"/>
</dbReference>
<evidence type="ECO:0000259" key="5">
    <source>
        <dbReference type="PROSITE" id="PS51746"/>
    </source>
</evidence>
<name>A0AAN8SD14_POLSC</name>
<accession>A0AAN8SD14</accession>
<dbReference type="SUPFAM" id="SSF81606">
    <property type="entry name" value="PP2C-like"/>
    <property type="match status" value="1"/>
</dbReference>
<protein>
    <recommendedName>
        <fullName evidence="5">PPM-type phosphatase domain-containing protein</fullName>
    </recommendedName>
</protein>
<dbReference type="GO" id="GO:0046872">
    <property type="term" value="F:metal ion binding"/>
    <property type="evidence" value="ECO:0007669"/>
    <property type="project" value="UniProtKB-KW"/>
</dbReference>
<evidence type="ECO:0000256" key="4">
    <source>
        <dbReference type="RuleBase" id="RU003465"/>
    </source>
</evidence>
<dbReference type="SMART" id="SM00332">
    <property type="entry name" value="PP2Cc"/>
    <property type="match status" value="1"/>
</dbReference>
<gene>
    <name evidence="6" type="ORF">RUM43_000199</name>
</gene>
<dbReference type="PROSITE" id="PS51746">
    <property type="entry name" value="PPM_2"/>
    <property type="match status" value="1"/>
</dbReference>
<dbReference type="InterPro" id="IPR001932">
    <property type="entry name" value="PPM-type_phosphatase-like_dom"/>
</dbReference>
<comment type="caution">
    <text evidence="6">The sequence shown here is derived from an EMBL/GenBank/DDBJ whole genome shotgun (WGS) entry which is preliminary data.</text>
</comment>
<dbReference type="GO" id="GO:0005739">
    <property type="term" value="C:mitochondrion"/>
    <property type="evidence" value="ECO:0007669"/>
    <property type="project" value="TreeGrafter"/>
</dbReference>
<keyword evidence="3 4" id="KW-0904">Protein phosphatase</keyword>
<keyword evidence="2 4" id="KW-0378">Hydrolase</keyword>
<dbReference type="InterPro" id="IPR000222">
    <property type="entry name" value="PP2C_BS"/>
</dbReference>
<dbReference type="CDD" id="cd00143">
    <property type="entry name" value="PP2Cc"/>
    <property type="match status" value="1"/>
</dbReference>
<dbReference type="EMBL" id="JAWJWE010000001">
    <property type="protein sequence ID" value="KAK6643934.1"/>
    <property type="molecule type" value="Genomic_DNA"/>
</dbReference>
<evidence type="ECO:0000256" key="2">
    <source>
        <dbReference type="ARBA" id="ARBA00022801"/>
    </source>
</evidence>
<dbReference type="Gene3D" id="3.60.40.10">
    <property type="entry name" value="PPM-type phosphatase domain"/>
    <property type="match status" value="1"/>
</dbReference>
<feature type="domain" description="PPM-type phosphatase" evidence="5">
    <location>
        <begin position="113"/>
        <end position="482"/>
    </location>
</feature>
<dbReference type="InterPro" id="IPR036457">
    <property type="entry name" value="PPM-type-like_dom_sf"/>
</dbReference>
<evidence type="ECO:0000313" key="6">
    <source>
        <dbReference type="EMBL" id="KAK6643934.1"/>
    </source>
</evidence>
<proteinExistence type="inferred from homology"/>
<dbReference type="Pfam" id="PF00481">
    <property type="entry name" value="PP2C"/>
    <property type="match status" value="2"/>
</dbReference>
<evidence type="ECO:0000256" key="1">
    <source>
        <dbReference type="ARBA" id="ARBA00022723"/>
    </source>
</evidence>
<dbReference type="AlphaFoldDB" id="A0AAN8SD14"/>
<sequence>MFSKFRNAIINAVKGSDSLDYGDGQRGAGNYKYEYTRPKFLKFSEEEVNAASDTSIRPLILPRDVEFPFKAGYCECINAGKSKLNEDQGAVWRRKLTPKWWTKTAAALAESAGDGLDKSTGDDTPEVSDPSLIYTVFSIFDGHGGPMVAVIAAREFENILHERLEEIADILMPNTMMIGTDVQHHKGGLKYQVDFRKPVNPSQLIVGALETSFKEMDRRIGEDKENYDVKGGCTALVVLFILGKIYTACAGDSRAIVAVDSSVEPLSRDHTPTSERVRICNVGHQKSFLLKNDYTAFEYPKRPTSQDLGKPVLYRHPEGLGYSYRIMEPDDLKMPLVSGTGKRARLMGTIGVTRGFGDHELKALGSMVMLKPFLSAVPEIRILDVSRLTLSPTDIIIMGSDGLFDVTENAQAVTTVRTSFQKMVGGKGPSGSTPTDDMRYMCAAQDLVNYARGKPSPENRSWKKSNGSPASGDDITAWVIPLLPYAKEHEQWCLKSSVSVPGGLKAWCSTAPRLPIYFAEDCLLSDTED</sequence>
<evidence type="ECO:0000256" key="3">
    <source>
        <dbReference type="ARBA" id="ARBA00022912"/>
    </source>
</evidence>
<evidence type="ECO:0000313" key="7">
    <source>
        <dbReference type="Proteomes" id="UP001372834"/>
    </source>
</evidence>
<comment type="similarity">
    <text evidence="4">Belongs to the PP2C family.</text>
</comment>
<dbReference type="Proteomes" id="UP001372834">
    <property type="component" value="Unassembled WGS sequence"/>
</dbReference>
<dbReference type="GO" id="GO:0004741">
    <property type="term" value="F:[pyruvate dehydrogenase (acetyl-transferring)]-phosphatase activity"/>
    <property type="evidence" value="ECO:0007669"/>
    <property type="project" value="TreeGrafter"/>
</dbReference>
<dbReference type="PANTHER" id="PTHR13832:SF354">
    <property type="entry name" value="GM14138P"/>
    <property type="match status" value="1"/>
</dbReference>
<dbReference type="PROSITE" id="PS01032">
    <property type="entry name" value="PPM_1"/>
    <property type="match status" value="1"/>
</dbReference>
<keyword evidence="1" id="KW-0479">Metal-binding</keyword>
<reference evidence="6 7" key="1">
    <citation type="submission" date="2023-10" db="EMBL/GenBank/DDBJ databases">
        <title>Genomes of two closely related lineages of the louse Polyplax serrata with different host specificities.</title>
        <authorList>
            <person name="Martinu J."/>
            <person name="Tarabai H."/>
            <person name="Stefka J."/>
            <person name="Hypsa V."/>
        </authorList>
    </citation>
    <scope>NUCLEOTIDE SEQUENCE [LARGE SCALE GENOMIC DNA]</scope>
    <source>
        <strain evidence="6">HR10_N</strain>
    </source>
</reference>
<organism evidence="6 7">
    <name type="scientific">Polyplax serrata</name>
    <name type="common">Common mouse louse</name>
    <dbReference type="NCBI Taxonomy" id="468196"/>
    <lineage>
        <taxon>Eukaryota</taxon>
        <taxon>Metazoa</taxon>
        <taxon>Ecdysozoa</taxon>
        <taxon>Arthropoda</taxon>
        <taxon>Hexapoda</taxon>
        <taxon>Insecta</taxon>
        <taxon>Pterygota</taxon>
        <taxon>Neoptera</taxon>
        <taxon>Paraneoptera</taxon>
        <taxon>Psocodea</taxon>
        <taxon>Troctomorpha</taxon>
        <taxon>Phthiraptera</taxon>
        <taxon>Anoplura</taxon>
        <taxon>Polyplacidae</taxon>
        <taxon>Polyplax</taxon>
    </lineage>
</organism>